<feature type="non-terminal residue" evidence="1">
    <location>
        <position position="1"/>
    </location>
</feature>
<evidence type="ECO:0000313" key="1">
    <source>
        <dbReference type="EMBL" id="KAK3284416.1"/>
    </source>
</evidence>
<accession>A0AAE0LGD5</accession>
<dbReference type="Proteomes" id="UP001190700">
    <property type="component" value="Unassembled WGS sequence"/>
</dbReference>
<organism evidence="1 2">
    <name type="scientific">Cymbomonas tetramitiformis</name>
    <dbReference type="NCBI Taxonomy" id="36881"/>
    <lineage>
        <taxon>Eukaryota</taxon>
        <taxon>Viridiplantae</taxon>
        <taxon>Chlorophyta</taxon>
        <taxon>Pyramimonadophyceae</taxon>
        <taxon>Pyramimonadales</taxon>
        <taxon>Pyramimonadaceae</taxon>
        <taxon>Cymbomonas</taxon>
    </lineage>
</organism>
<name>A0AAE0LGD5_9CHLO</name>
<sequence>YEPGKFKRHEWQTTIELGSFIILDDDRITVADTWTSTAGPKDLRKSDIFKCDFSNEQLQRLIAGEEQAEEEIVGVIASDKEDVHTALDAIAMDVESDDLLVDATNDAPTVEVEEENVHYAEDVTAMATETDGQAMDAPADAPAVGCPSVCGDDAELPLN</sequence>
<dbReference type="EMBL" id="LGRX02002288">
    <property type="protein sequence ID" value="KAK3284416.1"/>
    <property type="molecule type" value="Genomic_DNA"/>
</dbReference>
<gene>
    <name evidence="1" type="ORF">CYMTET_7917</name>
</gene>
<comment type="caution">
    <text evidence="1">The sequence shown here is derived from an EMBL/GenBank/DDBJ whole genome shotgun (WGS) entry which is preliminary data.</text>
</comment>
<dbReference type="AlphaFoldDB" id="A0AAE0LGD5"/>
<proteinExistence type="predicted"/>
<keyword evidence="2" id="KW-1185">Reference proteome</keyword>
<evidence type="ECO:0000313" key="2">
    <source>
        <dbReference type="Proteomes" id="UP001190700"/>
    </source>
</evidence>
<reference evidence="1 2" key="1">
    <citation type="journal article" date="2015" name="Genome Biol. Evol.">
        <title>Comparative Genomics of a Bacterivorous Green Alga Reveals Evolutionary Causalities and Consequences of Phago-Mixotrophic Mode of Nutrition.</title>
        <authorList>
            <person name="Burns J.A."/>
            <person name="Paasch A."/>
            <person name="Narechania A."/>
            <person name="Kim E."/>
        </authorList>
    </citation>
    <scope>NUCLEOTIDE SEQUENCE [LARGE SCALE GENOMIC DNA]</scope>
    <source>
        <strain evidence="1 2">PLY_AMNH</strain>
    </source>
</reference>
<protein>
    <submittedName>
        <fullName evidence="1">Uncharacterized protein</fullName>
    </submittedName>
</protein>